<gene>
    <name evidence="1" type="ORF">DSO57_1034115</name>
</gene>
<accession>A0ACC2S220</accession>
<evidence type="ECO:0000313" key="1">
    <source>
        <dbReference type="EMBL" id="KAJ9056345.1"/>
    </source>
</evidence>
<protein>
    <submittedName>
        <fullName evidence="1">Uncharacterized protein</fullName>
    </submittedName>
</protein>
<name>A0ACC2S220_9FUNG</name>
<dbReference type="Proteomes" id="UP001165960">
    <property type="component" value="Unassembled WGS sequence"/>
</dbReference>
<organism evidence="1 2">
    <name type="scientific">Entomophthora muscae</name>
    <dbReference type="NCBI Taxonomy" id="34485"/>
    <lineage>
        <taxon>Eukaryota</taxon>
        <taxon>Fungi</taxon>
        <taxon>Fungi incertae sedis</taxon>
        <taxon>Zoopagomycota</taxon>
        <taxon>Entomophthoromycotina</taxon>
        <taxon>Entomophthoromycetes</taxon>
        <taxon>Entomophthorales</taxon>
        <taxon>Entomophthoraceae</taxon>
        <taxon>Entomophthora</taxon>
    </lineage>
</organism>
<comment type="caution">
    <text evidence="1">The sequence shown here is derived from an EMBL/GenBank/DDBJ whole genome shotgun (WGS) entry which is preliminary data.</text>
</comment>
<evidence type="ECO:0000313" key="2">
    <source>
        <dbReference type="Proteomes" id="UP001165960"/>
    </source>
</evidence>
<keyword evidence="2" id="KW-1185">Reference proteome</keyword>
<proteinExistence type="predicted"/>
<reference evidence="1" key="1">
    <citation type="submission" date="2022-04" db="EMBL/GenBank/DDBJ databases">
        <title>Genome of the entomopathogenic fungus Entomophthora muscae.</title>
        <authorList>
            <person name="Elya C."/>
            <person name="Lovett B.R."/>
            <person name="Lee E."/>
            <person name="Macias A.M."/>
            <person name="Hajek A.E."/>
            <person name="De Bivort B.L."/>
            <person name="Kasson M.T."/>
            <person name="De Fine Licht H.H."/>
            <person name="Stajich J.E."/>
        </authorList>
    </citation>
    <scope>NUCLEOTIDE SEQUENCE</scope>
    <source>
        <strain evidence="1">Berkeley</strain>
    </source>
</reference>
<dbReference type="EMBL" id="QTSX02005959">
    <property type="protein sequence ID" value="KAJ9056345.1"/>
    <property type="molecule type" value="Genomic_DNA"/>
</dbReference>
<sequence length="143" mass="16236">MDGLINASELRANSHSLLSLKSLICRTCLYPLSCFLAYIGTNVSIIYYYISNTDPIFILYWGRFGYCSRGILHLFSFLADPMVARAILVLFRSKDEPNQQGLRSNQVVFSSECEFTYDFLVGPSGKTSSPGLYKMVQDLQRYI</sequence>